<dbReference type="OrthoDB" id="49151at2759"/>
<keyword evidence="8" id="KW-1185">Reference proteome</keyword>
<evidence type="ECO:0000256" key="5">
    <source>
        <dbReference type="HAMAP-Rule" id="MF_03040"/>
    </source>
</evidence>
<comment type="function">
    <text evidence="5">Phosphodiesterase responsible for the U6 snRNA 3' end processing. Acts as an exoribonuclease (RNase) responsible for trimming the poly(U) tract of the last nucleotides in the pre-U6 snRNA molecule, leading to the formation of mature U6 snRNA.</text>
</comment>
<evidence type="ECO:0000313" key="7">
    <source>
        <dbReference type="EMBL" id="KAF9875797.1"/>
    </source>
</evidence>
<evidence type="ECO:0000313" key="8">
    <source>
        <dbReference type="Proteomes" id="UP000781932"/>
    </source>
</evidence>
<dbReference type="GO" id="GO:0005634">
    <property type="term" value="C:nucleus"/>
    <property type="evidence" value="ECO:0007669"/>
    <property type="project" value="UniProtKB-SubCell"/>
</dbReference>
<dbReference type="InterPro" id="IPR027521">
    <property type="entry name" value="Usb1"/>
</dbReference>
<reference evidence="7" key="2">
    <citation type="submission" date="2020-11" db="EMBL/GenBank/DDBJ databases">
        <title>Whole genome sequencing of Colletotrichum sp.</title>
        <authorList>
            <person name="Li H."/>
        </authorList>
    </citation>
    <scope>NUCLEOTIDE SEQUENCE</scope>
    <source>
        <strain evidence="7">CkLH20</strain>
    </source>
</reference>
<evidence type="ECO:0000256" key="3">
    <source>
        <dbReference type="ARBA" id="ARBA00023239"/>
    </source>
</evidence>
<dbReference type="Proteomes" id="UP000781932">
    <property type="component" value="Unassembled WGS sequence"/>
</dbReference>
<comment type="similarity">
    <text evidence="5">Belongs to the 2H phosphoesterase superfamily. USB1 family.</text>
</comment>
<feature type="region of interest" description="Disordered" evidence="6">
    <location>
        <begin position="1"/>
        <end position="58"/>
    </location>
</feature>
<accession>A0A9P6I4U5</accession>
<keyword evidence="4 5" id="KW-0539">Nucleus</keyword>
<evidence type="ECO:0000256" key="1">
    <source>
        <dbReference type="ARBA" id="ARBA00022722"/>
    </source>
</evidence>
<evidence type="ECO:0000256" key="6">
    <source>
        <dbReference type="SAM" id="MobiDB-lite"/>
    </source>
</evidence>
<comment type="caution">
    <text evidence="7">The sequence shown here is derived from an EMBL/GenBank/DDBJ whole genome shotgun (WGS) entry which is preliminary data.</text>
</comment>
<proteinExistence type="inferred from homology"/>
<dbReference type="PANTHER" id="PTHR13522:SF3">
    <property type="entry name" value="U6 SNRNA PHOSPHODIESTERASE 1"/>
    <property type="match status" value="1"/>
</dbReference>
<dbReference type="GO" id="GO:0034477">
    <property type="term" value="P:U6 snRNA 3'-end processing"/>
    <property type="evidence" value="ECO:0007669"/>
    <property type="project" value="UniProtKB-UniRule"/>
</dbReference>
<protein>
    <recommendedName>
        <fullName evidence="5">U6 snRNA phosphodiesterase</fullName>
        <ecNumber evidence="5">3.1.4.-</ecNumber>
    </recommendedName>
</protein>
<dbReference type="Gene3D" id="3.90.1140.10">
    <property type="entry name" value="Cyclic phosphodiesterase"/>
    <property type="match status" value="1"/>
</dbReference>
<dbReference type="GO" id="GO:1990838">
    <property type="term" value="F:poly(U)-specific exoribonuclease activity, producing 3' uridine cyclic phosphate ends"/>
    <property type="evidence" value="ECO:0007669"/>
    <property type="project" value="UniProtKB-UniRule"/>
</dbReference>
<comment type="subcellular location">
    <subcellularLocation>
        <location evidence="5">Nucleus</location>
    </subcellularLocation>
</comment>
<gene>
    <name evidence="5" type="primary">USB1</name>
    <name evidence="7" type="ORF">CkaCkLH20_06729</name>
</gene>
<keyword evidence="2 5" id="KW-0378">Hydrolase</keyword>
<dbReference type="Pfam" id="PF09749">
    <property type="entry name" value="HVSL"/>
    <property type="match status" value="1"/>
</dbReference>
<reference evidence="7" key="1">
    <citation type="submission" date="2020-03" db="EMBL/GenBank/DDBJ databases">
        <authorList>
            <person name="He L."/>
        </authorList>
    </citation>
    <scope>NUCLEOTIDE SEQUENCE</scope>
    <source>
        <strain evidence="7">CkLH20</strain>
    </source>
</reference>
<organism evidence="7 8">
    <name type="scientific">Colletotrichum karsti</name>
    <dbReference type="NCBI Taxonomy" id="1095194"/>
    <lineage>
        <taxon>Eukaryota</taxon>
        <taxon>Fungi</taxon>
        <taxon>Dikarya</taxon>
        <taxon>Ascomycota</taxon>
        <taxon>Pezizomycotina</taxon>
        <taxon>Sordariomycetes</taxon>
        <taxon>Hypocreomycetidae</taxon>
        <taxon>Glomerellales</taxon>
        <taxon>Glomerellaceae</taxon>
        <taxon>Colletotrichum</taxon>
        <taxon>Colletotrichum boninense species complex</taxon>
    </lineage>
</organism>
<evidence type="ECO:0000256" key="4">
    <source>
        <dbReference type="ARBA" id="ARBA00023242"/>
    </source>
</evidence>
<feature type="compositionally biased region" description="Low complexity" evidence="6">
    <location>
        <begin position="7"/>
        <end position="19"/>
    </location>
</feature>
<name>A0A9P6I4U5_9PEZI</name>
<dbReference type="GO" id="GO:0016829">
    <property type="term" value="F:lyase activity"/>
    <property type="evidence" value="ECO:0007669"/>
    <property type="project" value="UniProtKB-KW"/>
</dbReference>
<sequence>MALVDYSSSDSASEAGSPPSKRRKATDGGPHATKSPDGTAGKDKAKPDPSALPPLPDEFHDLYASTVRTSTADDPSLHQGRKRAIPHIAGNWPSHVYVEWHPDASQHALLAELLEKLDPLLGTQKLHPLLTSDLNAPLPLHVSLSRPLSLTTPQKDDFLSALTASVSSAAGSFVLSPVGIGFFKSPDSDRAFLILRVANPHASRSTTAATDGNSDGKNPQLRALLTKCNAVALRFGQQPLYGARATELVHDAFHVSIGWTFGLPPEDACLQAYGMLKLPAFREVRKWEIRVSGVKAKIGNVVTHIPLRDGGRGASAGEEDGLYA</sequence>
<keyword evidence="3" id="KW-0456">Lyase</keyword>
<dbReference type="EC" id="3.1.4.-" evidence="5"/>
<dbReference type="AlphaFoldDB" id="A0A9P6I4U5"/>
<evidence type="ECO:0000256" key="2">
    <source>
        <dbReference type="ARBA" id="ARBA00022801"/>
    </source>
</evidence>
<dbReference type="PANTHER" id="PTHR13522">
    <property type="entry name" value="U6 SNRNA PHOSPHODIESTERASE 1"/>
    <property type="match status" value="1"/>
</dbReference>
<feature type="active site" description="Proton donor/acceptor" evidence="5">
    <location>
        <position position="254"/>
    </location>
</feature>
<keyword evidence="1 5" id="KW-0540">Nuclease</keyword>
<dbReference type="HAMAP" id="MF_03040">
    <property type="entry name" value="USB1"/>
    <property type="match status" value="1"/>
</dbReference>
<dbReference type="EMBL" id="JAATWM020000020">
    <property type="protein sequence ID" value="KAF9875797.1"/>
    <property type="molecule type" value="Genomic_DNA"/>
</dbReference>
<feature type="active site" description="Proton donor/acceptor" evidence="5">
    <location>
        <position position="141"/>
    </location>
</feature>